<dbReference type="InterPro" id="IPR036910">
    <property type="entry name" value="HMG_box_dom_sf"/>
</dbReference>
<evidence type="ECO:0000259" key="7">
    <source>
        <dbReference type="PROSITE" id="PS50118"/>
    </source>
</evidence>
<dbReference type="Pfam" id="PF09011">
    <property type="entry name" value="HMG_box_2"/>
    <property type="match status" value="1"/>
</dbReference>
<keyword evidence="3 5" id="KW-0238">DNA-binding</keyword>
<dbReference type="EMBL" id="FN656378">
    <property type="protein sequence ID" value="CBY41316.1"/>
    <property type="molecule type" value="Genomic_DNA"/>
</dbReference>
<reference evidence="8" key="1">
    <citation type="journal article" date="2010" name="Science">
        <title>Plasticity of animal genome architecture unmasked by rapid evolution of a pelagic tunicate.</title>
        <authorList>
            <person name="Denoeud F."/>
            <person name="Henriet S."/>
            <person name="Mungpakdee S."/>
            <person name="Aury J.M."/>
            <person name="Da Silva C."/>
            <person name="Brinkmann H."/>
            <person name="Mikhaleva J."/>
            <person name="Olsen L.C."/>
            <person name="Jubin C."/>
            <person name="Canestro C."/>
            <person name="Bouquet J.M."/>
            <person name="Danks G."/>
            <person name="Poulain J."/>
            <person name="Campsteijn C."/>
            <person name="Adamski M."/>
            <person name="Cross I."/>
            <person name="Yadetie F."/>
            <person name="Muffato M."/>
            <person name="Louis A."/>
            <person name="Butcher S."/>
            <person name="Tsagkogeorga G."/>
            <person name="Konrad A."/>
            <person name="Singh S."/>
            <person name="Jensen M.F."/>
            <person name="Cong E.H."/>
            <person name="Eikeseth-Otteraa H."/>
            <person name="Noel B."/>
            <person name="Anthouard V."/>
            <person name="Porcel B.M."/>
            <person name="Kachouri-Lafond R."/>
            <person name="Nishino A."/>
            <person name="Ugolini M."/>
            <person name="Chourrout P."/>
            <person name="Nishida H."/>
            <person name="Aasland R."/>
            <person name="Huzurbazar S."/>
            <person name="Westhof E."/>
            <person name="Delsuc F."/>
            <person name="Lehrach H."/>
            <person name="Reinhardt R."/>
            <person name="Weissenbach J."/>
            <person name="Roy S.W."/>
            <person name="Artiguenave F."/>
            <person name="Postlethwait J.H."/>
            <person name="Manak J.R."/>
            <person name="Thompson E.M."/>
            <person name="Jaillon O."/>
            <person name="Du Pasquier L."/>
            <person name="Boudinot P."/>
            <person name="Liberles D.A."/>
            <person name="Volff J.N."/>
            <person name="Philippe H."/>
            <person name="Lenhard B."/>
            <person name="Roest Crollius H."/>
            <person name="Wincker P."/>
            <person name="Chourrout D."/>
        </authorList>
    </citation>
    <scope>NUCLEOTIDE SEQUENCE [LARGE SCALE GENOMIC DNA]</scope>
</reference>
<feature type="domain" description="HMG box" evidence="7">
    <location>
        <begin position="96"/>
        <end position="165"/>
    </location>
</feature>
<dbReference type="SMART" id="SM00398">
    <property type="entry name" value="HMG"/>
    <property type="match status" value="2"/>
</dbReference>
<dbReference type="Proteomes" id="UP000011014">
    <property type="component" value="Unassembled WGS sequence"/>
</dbReference>
<sequence>MPKDRNKPRGRTTAYGYFVVDEKEKHAKANPGVKINFGEFSKLCGQKWQTKSEEDRIEFEKKASEDKIRYEEEMASYEPPAGTKKTKKRKKDPNAPKRPATAFFLFSTANREKAKAQLEEGAKVGDVAKKLGEMWKLVSAEEKENFAKIAKESKAKYDKAMEEYRANTPKESPPKRKKKKKVSSEEDEPSDDISDEDHDY</sequence>
<gene>
    <name evidence="9" type="ORF">GSOID_T00023380001</name>
    <name evidence="8" type="ORF">GSOID_T00024855001</name>
</gene>
<dbReference type="EMBL" id="FN654548">
    <property type="protein sequence ID" value="CBY34818.1"/>
    <property type="molecule type" value="Genomic_DNA"/>
</dbReference>
<keyword evidence="4 5" id="KW-0539">Nucleus</keyword>
<feature type="compositionally biased region" description="Acidic residues" evidence="6">
    <location>
        <begin position="185"/>
        <end position="200"/>
    </location>
</feature>
<comment type="similarity">
    <text evidence="2">Belongs to the HMGB family.</text>
</comment>
<evidence type="ECO:0000313" key="8">
    <source>
        <dbReference type="EMBL" id="CBY34818.1"/>
    </source>
</evidence>
<proteinExistence type="inferred from homology"/>
<dbReference type="PANTHER" id="PTHR48112">
    <property type="entry name" value="HIGH MOBILITY GROUP PROTEIN DSP1"/>
    <property type="match status" value="1"/>
</dbReference>
<organism evidence="8">
    <name type="scientific">Oikopleura dioica</name>
    <name type="common">Tunicate</name>
    <dbReference type="NCBI Taxonomy" id="34765"/>
    <lineage>
        <taxon>Eukaryota</taxon>
        <taxon>Metazoa</taxon>
        <taxon>Chordata</taxon>
        <taxon>Tunicata</taxon>
        <taxon>Appendicularia</taxon>
        <taxon>Copelata</taxon>
        <taxon>Oikopleuridae</taxon>
        <taxon>Oikopleura</taxon>
    </lineage>
</organism>
<name>E4YH44_OIKDI</name>
<protein>
    <recommendedName>
        <fullName evidence="7">HMG box domain-containing protein</fullName>
    </recommendedName>
</protein>
<evidence type="ECO:0000256" key="4">
    <source>
        <dbReference type="ARBA" id="ARBA00023242"/>
    </source>
</evidence>
<comment type="subcellular location">
    <subcellularLocation>
        <location evidence="1">Nucleus</location>
    </subcellularLocation>
</comment>
<dbReference type="Pfam" id="PF00505">
    <property type="entry name" value="HMG_box"/>
    <property type="match status" value="1"/>
</dbReference>
<dbReference type="SUPFAM" id="SSF47095">
    <property type="entry name" value="HMG-box"/>
    <property type="match status" value="2"/>
</dbReference>
<evidence type="ECO:0000256" key="6">
    <source>
        <dbReference type="SAM" id="MobiDB-lite"/>
    </source>
</evidence>
<evidence type="ECO:0000256" key="1">
    <source>
        <dbReference type="ARBA" id="ARBA00004123"/>
    </source>
</evidence>
<feature type="region of interest" description="Disordered" evidence="6">
    <location>
        <begin position="160"/>
        <end position="200"/>
    </location>
</feature>
<dbReference type="Gene3D" id="1.10.30.10">
    <property type="entry name" value="High mobility group box domain"/>
    <property type="match status" value="2"/>
</dbReference>
<dbReference type="InterPro" id="IPR050342">
    <property type="entry name" value="HMGB"/>
</dbReference>
<evidence type="ECO:0000256" key="3">
    <source>
        <dbReference type="ARBA" id="ARBA00023125"/>
    </source>
</evidence>
<dbReference type="AlphaFoldDB" id="E4YH44"/>
<dbReference type="PROSITE" id="PS50118">
    <property type="entry name" value="HMG_BOX_2"/>
    <property type="match status" value="2"/>
</dbReference>
<dbReference type="PRINTS" id="PR00886">
    <property type="entry name" value="HIGHMOBLTY12"/>
</dbReference>
<feature type="region of interest" description="Disordered" evidence="6">
    <location>
        <begin position="69"/>
        <end position="103"/>
    </location>
</feature>
<dbReference type="GO" id="GO:0003677">
    <property type="term" value="F:DNA binding"/>
    <property type="evidence" value="ECO:0007669"/>
    <property type="project" value="UniProtKB-UniRule"/>
</dbReference>
<evidence type="ECO:0000313" key="9">
    <source>
        <dbReference type="EMBL" id="CBY41316.1"/>
    </source>
</evidence>
<evidence type="ECO:0000256" key="5">
    <source>
        <dbReference type="PROSITE-ProRule" id="PRU00267"/>
    </source>
</evidence>
<feature type="DNA-binding region" description="HMG box" evidence="5">
    <location>
        <begin position="8"/>
        <end position="78"/>
    </location>
</feature>
<dbReference type="InterPro" id="IPR009071">
    <property type="entry name" value="HMG_box_dom"/>
</dbReference>
<evidence type="ECO:0000256" key="2">
    <source>
        <dbReference type="ARBA" id="ARBA00008774"/>
    </source>
</evidence>
<accession>E4YH44</accession>
<feature type="DNA-binding region" description="HMG box" evidence="5">
    <location>
        <begin position="96"/>
        <end position="165"/>
    </location>
</feature>
<dbReference type="GO" id="GO:0005634">
    <property type="term" value="C:nucleus"/>
    <property type="evidence" value="ECO:0007669"/>
    <property type="project" value="UniProtKB-SubCell"/>
</dbReference>
<dbReference type="PANTHER" id="PTHR48112:SF32">
    <property type="entry name" value="HIGH MOBILITY GROUP PROTEIN B3"/>
    <property type="match status" value="1"/>
</dbReference>
<feature type="domain" description="HMG box" evidence="7">
    <location>
        <begin position="8"/>
        <end position="78"/>
    </location>
</feature>